<reference evidence="2" key="1">
    <citation type="submission" date="2022-11" db="UniProtKB">
        <authorList>
            <consortium name="WormBaseParasite"/>
        </authorList>
    </citation>
    <scope>IDENTIFICATION</scope>
</reference>
<dbReference type="AlphaFoldDB" id="A0A915JEI4"/>
<dbReference type="Proteomes" id="UP000887565">
    <property type="component" value="Unplaced"/>
</dbReference>
<keyword evidence="1" id="KW-1185">Reference proteome</keyword>
<protein>
    <submittedName>
        <fullName evidence="2">Uncharacterized protein</fullName>
    </submittedName>
</protein>
<name>A0A915JEI4_ROMCU</name>
<proteinExistence type="predicted"/>
<dbReference type="WBParaSite" id="nRc.2.0.1.t24930-RA">
    <property type="protein sequence ID" value="nRc.2.0.1.t24930-RA"/>
    <property type="gene ID" value="nRc.2.0.1.g24930"/>
</dbReference>
<accession>A0A915JEI4</accession>
<sequence>MVMFGQELGRLLLNGRYAVCTTIEESQLMCDFLANDPRHPGIYGLDAEFMNYHMDWVDWGKKEAGPLANLAKTKLDIALHGQRYSKGRFAVVVQVCRADHHTIMGIVPISLIKLLQNARGIIGFTSNCDLTALANIHVRFSDIKIRADTSQIQRFLKSNRSLDYVCDMNPDLYKRLVEGTADFYCTGNSLAAIEIKTLTSRERIMTLKRATKREPLSLAILDFPPPRIANGEAIDLRAQAEREAYRHLDDNLAAFIVCFMPPYHTEMPPAAREFAELRSVHLRNQLPQDPRLLPEQIEALVAKFFNILTEYYTNRVV</sequence>
<evidence type="ECO:0000313" key="2">
    <source>
        <dbReference type="WBParaSite" id="nRc.2.0.1.t24930-RA"/>
    </source>
</evidence>
<evidence type="ECO:0000313" key="1">
    <source>
        <dbReference type="Proteomes" id="UP000887565"/>
    </source>
</evidence>
<organism evidence="1 2">
    <name type="scientific">Romanomermis culicivorax</name>
    <name type="common">Nematode worm</name>
    <dbReference type="NCBI Taxonomy" id="13658"/>
    <lineage>
        <taxon>Eukaryota</taxon>
        <taxon>Metazoa</taxon>
        <taxon>Ecdysozoa</taxon>
        <taxon>Nematoda</taxon>
        <taxon>Enoplea</taxon>
        <taxon>Dorylaimia</taxon>
        <taxon>Mermithida</taxon>
        <taxon>Mermithoidea</taxon>
        <taxon>Mermithidae</taxon>
        <taxon>Romanomermis</taxon>
    </lineage>
</organism>